<dbReference type="OrthoDB" id="10250004at2759"/>
<feature type="domain" description="Tubulin/FtsZ GTPase" evidence="14">
    <location>
        <begin position="1"/>
        <end position="154"/>
    </location>
</feature>
<comment type="caution">
    <text evidence="15">The sequence shown here is derived from an EMBL/GenBank/DDBJ whole genome shotgun (WGS) entry which is preliminary data.</text>
</comment>
<evidence type="ECO:0000313" key="15">
    <source>
        <dbReference type="EMBL" id="KAG5176406.1"/>
    </source>
</evidence>
<dbReference type="GO" id="GO:0005200">
    <property type="term" value="F:structural constituent of cytoskeleton"/>
    <property type="evidence" value="ECO:0007669"/>
    <property type="project" value="InterPro"/>
</dbReference>
<keyword evidence="7" id="KW-0547">Nucleotide-binding</keyword>
<evidence type="ECO:0000256" key="9">
    <source>
        <dbReference type="ARBA" id="ARBA00023134"/>
    </source>
</evidence>
<evidence type="ECO:0000256" key="2">
    <source>
        <dbReference type="ARBA" id="ARBA00004123"/>
    </source>
</evidence>
<proteinExistence type="inferred from homology"/>
<reference evidence="15" key="1">
    <citation type="submission" date="2021-02" db="EMBL/GenBank/DDBJ databases">
        <title>First Annotated Genome of the Yellow-green Alga Tribonema minus.</title>
        <authorList>
            <person name="Mahan K.M."/>
        </authorList>
    </citation>
    <scope>NUCLEOTIDE SEQUENCE</scope>
    <source>
        <strain evidence="15">UTEX B ZZ1240</strain>
    </source>
</reference>
<keyword evidence="11" id="KW-0966">Cell projection</keyword>
<dbReference type="PRINTS" id="PR01224">
    <property type="entry name" value="DELTATUBULIN"/>
</dbReference>
<comment type="function">
    <text evidence="13">Acts as a positive regulator of hedgehog signaling and regulates ciliary function.</text>
</comment>
<accession>A0A835YKN2</accession>
<sequence length="351" mass="37422">MLAVQDTSDSSLSHFFSGERRKAARAVLVDTEPKAERCDYLEGMVMLHSASGGTGSGLGSYLTELLADAYPSAALLNCVVCPYSAGEVSVQNFNLLLTLSRLAEHSSAVLAIENDQAGNICRQVLKLERPTFRDLNDVIATHITAAVVPSTLAASNAGAVPQMPRASAAFTSDTWPAITKRLHQMHVCGAAHDLCLDWRVTPQPSENFNFNSTSNFNKSVSSLVTLHGHDAAPGPAAAPVAMPGASESTAAGFTADMFGNADLYAAWCQAPAMVCTSALPLNGFERSASLLSNSQSVLRVFDAATPRAQQMFAARAFVHQYQQHGLETADFEAALMWAEQTRLNYRGLSHG</sequence>
<dbReference type="GO" id="GO:0005634">
    <property type="term" value="C:nucleus"/>
    <property type="evidence" value="ECO:0007669"/>
    <property type="project" value="UniProtKB-SubCell"/>
</dbReference>
<dbReference type="InterPro" id="IPR000217">
    <property type="entry name" value="Tubulin"/>
</dbReference>
<evidence type="ECO:0000256" key="13">
    <source>
        <dbReference type="ARBA" id="ARBA00046149"/>
    </source>
</evidence>
<dbReference type="InterPro" id="IPR002967">
    <property type="entry name" value="Delta_tubulin"/>
</dbReference>
<dbReference type="SUPFAM" id="SSF52490">
    <property type="entry name" value="Tubulin nucleotide-binding domain-like"/>
    <property type="match status" value="1"/>
</dbReference>
<keyword evidence="10" id="KW-0539">Nucleus</keyword>
<dbReference type="SUPFAM" id="SSF55307">
    <property type="entry name" value="Tubulin C-terminal domain-like"/>
    <property type="match status" value="1"/>
</dbReference>
<evidence type="ECO:0000256" key="4">
    <source>
        <dbReference type="ARBA" id="ARBA00009636"/>
    </source>
</evidence>
<comment type="similarity">
    <text evidence="4">Belongs to the tubulin family.</text>
</comment>
<dbReference type="InterPro" id="IPR036525">
    <property type="entry name" value="Tubulin/FtsZ_GTPase_sf"/>
</dbReference>
<evidence type="ECO:0000256" key="1">
    <source>
        <dbReference type="ARBA" id="ARBA00004114"/>
    </source>
</evidence>
<evidence type="ECO:0000259" key="14">
    <source>
        <dbReference type="SMART" id="SM00864"/>
    </source>
</evidence>
<dbReference type="PROSITE" id="PS00227">
    <property type="entry name" value="TUBULIN"/>
    <property type="match status" value="1"/>
</dbReference>
<evidence type="ECO:0000313" key="16">
    <source>
        <dbReference type="Proteomes" id="UP000664859"/>
    </source>
</evidence>
<comment type="subcellular location">
    <subcellularLocation>
        <location evidence="3">Cell projection</location>
        <location evidence="3">Cilium</location>
    </subcellularLocation>
    <subcellularLocation>
        <location evidence="1">Cytoplasm</location>
        <location evidence="1">Cytoskeleton</location>
        <location evidence="1">Microtubule organizing center</location>
        <location evidence="1">Centrosome</location>
        <location evidence="1">Centriole</location>
    </subcellularLocation>
    <subcellularLocation>
        <location evidence="2">Nucleus</location>
    </subcellularLocation>
</comment>
<evidence type="ECO:0000256" key="3">
    <source>
        <dbReference type="ARBA" id="ARBA00004138"/>
    </source>
</evidence>
<dbReference type="Pfam" id="PF00091">
    <property type="entry name" value="Tubulin"/>
    <property type="match status" value="1"/>
</dbReference>
<dbReference type="GO" id="GO:0005874">
    <property type="term" value="C:microtubule"/>
    <property type="evidence" value="ECO:0007669"/>
    <property type="project" value="UniProtKB-KW"/>
</dbReference>
<dbReference type="InterPro" id="IPR017975">
    <property type="entry name" value="Tubulin_CS"/>
</dbReference>
<organism evidence="15 16">
    <name type="scientific">Tribonema minus</name>
    <dbReference type="NCBI Taxonomy" id="303371"/>
    <lineage>
        <taxon>Eukaryota</taxon>
        <taxon>Sar</taxon>
        <taxon>Stramenopiles</taxon>
        <taxon>Ochrophyta</taxon>
        <taxon>PX clade</taxon>
        <taxon>Xanthophyceae</taxon>
        <taxon>Tribonematales</taxon>
        <taxon>Tribonemataceae</taxon>
        <taxon>Tribonema</taxon>
    </lineage>
</organism>
<keyword evidence="16" id="KW-1185">Reference proteome</keyword>
<dbReference type="PANTHER" id="PTHR11588">
    <property type="entry name" value="TUBULIN"/>
    <property type="match status" value="1"/>
</dbReference>
<gene>
    <name evidence="15" type="ORF">JKP88DRAFT_335808</name>
</gene>
<dbReference type="SMART" id="SM00864">
    <property type="entry name" value="Tubulin"/>
    <property type="match status" value="1"/>
</dbReference>
<dbReference type="AlphaFoldDB" id="A0A835YKN2"/>
<evidence type="ECO:0000256" key="6">
    <source>
        <dbReference type="ARBA" id="ARBA00022701"/>
    </source>
</evidence>
<keyword evidence="9" id="KW-0342">GTP-binding</keyword>
<dbReference type="Proteomes" id="UP000664859">
    <property type="component" value="Unassembled WGS sequence"/>
</dbReference>
<dbReference type="GO" id="GO:0030030">
    <property type="term" value="P:cell projection organization"/>
    <property type="evidence" value="ECO:0007669"/>
    <property type="project" value="UniProtKB-KW"/>
</dbReference>
<protein>
    <recommendedName>
        <fullName evidence="5">Tubulin delta chain</fullName>
    </recommendedName>
    <alternativeName>
        <fullName evidence="12">Delta-tubulin</fullName>
    </alternativeName>
</protein>
<evidence type="ECO:0000256" key="5">
    <source>
        <dbReference type="ARBA" id="ARBA00014184"/>
    </source>
</evidence>
<dbReference type="Gene3D" id="3.40.50.1440">
    <property type="entry name" value="Tubulin/FtsZ, GTPase domain"/>
    <property type="match status" value="1"/>
</dbReference>
<dbReference type="GO" id="GO:0007017">
    <property type="term" value="P:microtubule-based process"/>
    <property type="evidence" value="ECO:0007669"/>
    <property type="project" value="InterPro"/>
</dbReference>
<evidence type="ECO:0000256" key="7">
    <source>
        <dbReference type="ARBA" id="ARBA00022741"/>
    </source>
</evidence>
<evidence type="ECO:0000256" key="8">
    <source>
        <dbReference type="ARBA" id="ARBA00022794"/>
    </source>
</evidence>
<evidence type="ECO:0000256" key="12">
    <source>
        <dbReference type="ARBA" id="ARBA00030594"/>
    </source>
</evidence>
<dbReference type="GO" id="GO:0005814">
    <property type="term" value="C:centriole"/>
    <property type="evidence" value="ECO:0007669"/>
    <property type="project" value="UniProtKB-SubCell"/>
</dbReference>
<dbReference type="EMBL" id="JAFCMP010000537">
    <property type="protein sequence ID" value="KAG5176406.1"/>
    <property type="molecule type" value="Genomic_DNA"/>
</dbReference>
<dbReference type="GO" id="GO:0005929">
    <property type="term" value="C:cilium"/>
    <property type="evidence" value="ECO:0007669"/>
    <property type="project" value="UniProtKB-SubCell"/>
</dbReference>
<keyword evidence="6" id="KW-0493">Microtubule</keyword>
<dbReference type="InterPro" id="IPR008280">
    <property type="entry name" value="Tub_FtsZ_C"/>
</dbReference>
<evidence type="ECO:0000256" key="10">
    <source>
        <dbReference type="ARBA" id="ARBA00023242"/>
    </source>
</evidence>
<keyword evidence="8" id="KW-0970">Cilium biogenesis/degradation</keyword>
<evidence type="ECO:0000256" key="11">
    <source>
        <dbReference type="ARBA" id="ARBA00023273"/>
    </source>
</evidence>
<dbReference type="GO" id="GO:0005525">
    <property type="term" value="F:GTP binding"/>
    <property type="evidence" value="ECO:0007669"/>
    <property type="project" value="UniProtKB-KW"/>
</dbReference>
<dbReference type="InterPro" id="IPR003008">
    <property type="entry name" value="Tubulin_FtsZ_GTPase"/>
</dbReference>
<name>A0A835YKN2_9STRA</name>